<feature type="transmembrane region" description="Helical" evidence="7">
    <location>
        <begin position="496"/>
        <end position="516"/>
    </location>
</feature>
<dbReference type="Proteomes" id="UP000624709">
    <property type="component" value="Unassembled WGS sequence"/>
</dbReference>
<evidence type="ECO:0000256" key="3">
    <source>
        <dbReference type="ARBA" id="ARBA00022692"/>
    </source>
</evidence>
<feature type="transmembrane region" description="Helical" evidence="7">
    <location>
        <begin position="927"/>
        <end position="949"/>
    </location>
</feature>
<feature type="transmembrane region" description="Helical" evidence="7">
    <location>
        <begin position="880"/>
        <end position="907"/>
    </location>
</feature>
<accession>A0ABQ4BMS1</accession>
<evidence type="ECO:0000313" key="9">
    <source>
        <dbReference type="EMBL" id="GIE71922.1"/>
    </source>
</evidence>
<dbReference type="InterPro" id="IPR003838">
    <property type="entry name" value="ABC3_permease_C"/>
</dbReference>
<feature type="domain" description="ABC3 transporter permease C-terminal" evidence="8">
    <location>
        <begin position="831"/>
        <end position="951"/>
    </location>
</feature>
<dbReference type="PANTHER" id="PTHR30572:SF4">
    <property type="entry name" value="ABC TRANSPORTER PERMEASE YTRF"/>
    <property type="match status" value="1"/>
</dbReference>
<keyword evidence="4 7" id="KW-1133">Transmembrane helix</keyword>
<reference evidence="9 10" key="1">
    <citation type="submission" date="2021-01" db="EMBL/GenBank/DDBJ databases">
        <title>Whole genome shotgun sequence of Actinoplanes palleronii NBRC 14916.</title>
        <authorList>
            <person name="Komaki H."/>
            <person name="Tamura T."/>
        </authorList>
    </citation>
    <scope>NUCLEOTIDE SEQUENCE [LARGE SCALE GENOMIC DNA]</scope>
    <source>
        <strain evidence="9 10">NBRC 14916</strain>
    </source>
</reference>
<feature type="transmembrane region" description="Helical" evidence="7">
    <location>
        <begin position="826"/>
        <end position="845"/>
    </location>
</feature>
<evidence type="ECO:0000256" key="4">
    <source>
        <dbReference type="ARBA" id="ARBA00022989"/>
    </source>
</evidence>
<sequence>MALIIRRAAVARGLLAAAAAVMLAAVLLLAGLTAYATASAAEGIRAAVAAADPDERAVLVHGALDTDAQARDRAVRDAYAPAPVSAAKYGSGWAVRGAGGTAVPDQSGVVYASLVQLDELPEHAELVSGAWPAGTGDVALAQPAAAALGLTSGKTLRLEDRRTGKVLARKVSGVWRPKDTTDPYWLLTPDVFSGHAPQTATYGPIVSADPVFFTGASGGWLAEPDLVNPTIGAVRRTADAATATKTDLPRTSGLGNSATVNTGIPVLADRLERADLVRRSTLVTPMLLVVVLGGYALSLVAALLAEARRGETALLRARGASRRQLAGLAAAEGLALVLPAALFGPPLAVALLHLKYPEVTLYGGVWLVAALLAAGGVIALTLPSLRRGGTYLAETSGRKRLPMLRKAGLDLVVVALAVLSWLQLRQYAAPTGAGGLGIDPLLSAAPTLGVLTGAVLAVRLLPPVARFAAGRLNRGRSRSALLGTWQAGRRAHAGPMVMLALAVAAATVSWCLAATAQQSRADQAVQQVGTDVRMVETGGTAPDGRAEQLAALPGVRTVVPAFRDWVPTTAGSEPAELVALDPAAAAGVVQARDDTTGGPPAALLGKLAAAAGPDTTGALRPGRISSSAPVHTTAVFAGGRRVDLGTSARGKPVTFTATGTGLLGFKIDSASPEPVRWRITGQDPGWRAMSSDGNVVLPDDNGVYDVHGRLTLTTEDVPVSVPIALTTAARDAFSDLTSLTVGGAEVRVDVVATIDRVPGSVEKAAVLVDRPALEARLFWSFGIVRDTGEWWIAGDPSDLTGLSGLQVLDRQELASGSDPFSTAARVALFGAALGAMLLAAAGIAADARATAQHRSVELAVLHTLGAGPRLLARSLVIEQALLAGLGALTGLAVGLVVAAAMAPLLVLTPAAGRPVPDALLEVLWGRTLGSAALLVLVALAVSSVTALTATRRLPATRLRLGADQ</sequence>
<comment type="similarity">
    <text evidence="6">Belongs to the ABC-4 integral membrane protein family.</text>
</comment>
<proteinExistence type="inferred from homology"/>
<dbReference type="RefSeq" id="WP_203829700.1">
    <property type="nucleotide sequence ID" value="NZ_BAAATY010000022.1"/>
</dbReference>
<keyword evidence="3 7" id="KW-0812">Transmembrane</keyword>
<feature type="transmembrane region" description="Helical" evidence="7">
    <location>
        <begin position="325"/>
        <end position="344"/>
    </location>
</feature>
<feature type="transmembrane region" description="Helical" evidence="7">
    <location>
        <begin position="282"/>
        <end position="304"/>
    </location>
</feature>
<evidence type="ECO:0000256" key="6">
    <source>
        <dbReference type="ARBA" id="ARBA00038076"/>
    </source>
</evidence>
<feature type="domain" description="ABC3 transporter permease C-terminal" evidence="8">
    <location>
        <begin position="286"/>
        <end position="362"/>
    </location>
</feature>
<evidence type="ECO:0000256" key="5">
    <source>
        <dbReference type="ARBA" id="ARBA00023136"/>
    </source>
</evidence>
<feature type="transmembrane region" description="Helical" evidence="7">
    <location>
        <begin position="407"/>
        <end position="424"/>
    </location>
</feature>
<evidence type="ECO:0000313" key="10">
    <source>
        <dbReference type="Proteomes" id="UP000624709"/>
    </source>
</evidence>
<dbReference type="PANTHER" id="PTHR30572">
    <property type="entry name" value="MEMBRANE COMPONENT OF TRANSPORTER-RELATED"/>
    <property type="match status" value="1"/>
</dbReference>
<comment type="caution">
    <text evidence="9">The sequence shown here is derived from an EMBL/GenBank/DDBJ whole genome shotgun (WGS) entry which is preliminary data.</text>
</comment>
<gene>
    <name evidence="9" type="ORF">Apa02nite_080300</name>
</gene>
<dbReference type="Pfam" id="PF02687">
    <property type="entry name" value="FtsX"/>
    <property type="match status" value="2"/>
</dbReference>
<feature type="transmembrane region" description="Helical" evidence="7">
    <location>
        <begin position="364"/>
        <end position="386"/>
    </location>
</feature>
<dbReference type="InterPro" id="IPR050250">
    <property type="entry name" value="Macrolide_Exporter_MacB"/>
</dbReference>
<protein>
    <recommendedName>
        <fullName evidence="8">ABC3 transporter permease C-terminal domain-containing protein</fullName>
    </recommendedName>
</protein>
<feature type="transmembrane region" description="Helical" evidence="7">
    <location>
        <begin position="444"/>
        <end position="469"/>
    </location>
</feature>
<evidence type="ECO:0000256" key="1">
    <source>
        <dbReference type="ARBA" id="ARBA00004651"/>
    </source>
</evidence>
<keyword evidence="5 7" id="KW-0472">Membrane</keyword>
<keyword evidence="2" id="KW-1003">Cell membrane</keyword>
<evidence type="ECO:0000256" key="2">
    <source>
        <dbReference type="ARBA" id="ARBA00022475"/>
    </source>
</evidence>
<comment type="subcellular location">
    <subcellularLocation>
        <location evidence="1">Cell membrane</location>
        <topology evidence="1">Multi-pass membrane protein</topology>
    </subcellularLocation>
</comment>
<dbReference type="EMBL" id="BOMS01000135">
    <property type="protein sequence ID" value="GIE71922.1"/>
    <property type="molecule type" value="Genomic_DNA"/>
</dbReference>
<evidence type="ECO:0000259" key="8">
    <source>
        <dbReference type="Pfam" id="PF02687"/>
    </source>
</evidence>
<organism evidence="9 10">
    <name type="scientific">Actinoplanes palleronii</name>
    <dbReference type="NCBI Taxonomy" id="113570"/>
    <lineage>
        <taxon>Bacteria</taxon>
        <taxon>Bacillati</taxon>
        <taxon>Actinomycetota</taxon>
        <taxon>Actinomycetes</taxon>
        <taxon>Micromonosporales</taxon>
        <taxon>Micromonosporaceae</taxon>
        <taxon>Actinoplanes</taxon>
    </lineage>
</organism>
<name>A0ABQ4BMS1_9ACTN</name>
<keyword evidence="10" id="KW-1185">Reference proteome</keyword>
<evidence type="ECO:0000256" key="7">
    <source>
        <dbReference type="SAM" id="Phobius"/>
    </source>
</evidence>